<proteinExistence type="predicted"/>
<evidence type="ECO:0000313" key="1">
    <source>
        <dbReference type="EMBL" id="SVE39185.1"/>
    </source>
</evidence>
<sequence length="28" mass="3117">VAVAIKPYPKKPPIKKNSAHNSILLKNF</sequence>
<protein>
    <submittedName>
        <fullName evidence="1">Uncharacterized protein</fullName>
    </submittedName>
</protein>
<dbReference type="AlphaFoldDB" id="A0A383D4J7"/>
<organism evidence="1">
    <name type="scientific">marine metagenome</name>
    <dbReference type="NCBI Taxonomy" id="408172"/>
    <lineage>
        <taxon>unclassified sequences</taxon>
        <taxon>metagenomes</taxon>
        <taxon>ecological metagenomes</taxon>
    </lineage>
</organism>
<dbReference type="EMBL" id="UINC01214106">
    <property type="protein sequence ID" value="SVE39185.1"/>
    <property type="molecule type" value="Genomic_DNA"/>
</dbReference>
<accession>A0A383D4J7</accession>
<feature type="non-terminal residue" evidence="1">
    <location>
        <position position="28"/>
    </location>
</feature>
<feature type="non-terminal residue" evidence="1">
    <location>
        <position position="1"/>
    </location>
</feature>
<reference evidence="1" key="1">
    <citation type="submission" date="2018-05" db="EMBL/GenBank/DDBJ databases">
        <authorList>
            <person name="Lanie J.A."/>
            <person name="Ng W.-L."/>
            <person name="Kazmierczak K.M."/>
            <person name="Andrzejewski T.M."/>
            <person name="Davidsen T.M."/>
            <person name="Wayne K.J."/>
            <person name="Tettelin H."/>
            <person name="Glass J.I."/>
            <person name="Rusch D."/>
            <person name="Podicherti R."/>
            <person name="Tsui H.-C.T."/>
            <person name="Winkler M.E."/>
        </authorList>
    </citation>
    <scope>NUCLEOTIDE SEQUENCE</scope>
</reference>
<gene>
    <name evidence="1" type="ORF">METZ01_LOCUS492039</name>
</gene>
<name>A0A383D4J7_9ZZZZ</name>